<dbReference type="GO" id="GO:0051015">
    <property type="term" value="F:actin filament binding"/>
    <property type="evidence" value="ECO:0007669"/>
    <property type="project" value="TreeGrafter"/>
</dbReference>
<dbReference type="PANTHER" id="PTHR10356">
    <property type="entry name" value="ALLOGRAFT INFLAMMATORY FACTOR-1"/>
    <property type="match status" value="1"/>
</dbReference>
<dbReference type="PANTHER" id="PTHR10356:SF0">
    <property type="entry name" value="CALCIUM-BINDING PROTEIN B"/>
    <property type="match status" value="1"/>
</dbReference>
<dbReference type="PhylomeDB" id="A0A151NT77"/>
<dbReference type="GO" id="GO:0005509">
    <property type="term" value="F:calcium ion binding"/>
    <property type="evidence" value="ECO:0007669"/>
    <property type="project" value="TreeGrafter"/>
</dbReference>
<evidence type="ECO:0000256" key="4">
    <source>
        <dbReference type="SAM" id="MobiDB-lite"/>
    </source>
</evidence>
<evidence type="ECO:0000313" key="7">
    <source>
        <dbReference type="Proteomes" id="UP000050525"/>
    </source>
</evidence>
<reference evidence="6 7" key="1">
    <citation type="journal article" date="2012" name="Genome Biol.">
        <title>Sequencing three crocodilian genomes to illuminate the evolution of archosaurs and amniotes.</title>
        <authorList>
            <person name="St John J.A."/>
            <person name="Braun E.L."/>
            <person name="Isberg S.R."/>
            <person name="Miles L.G."/>
            <person name="Chong A.Y."/>
            <person name="Gongora J."/>
            <person name="Dalzell P."/>
            <person name="Moran C."/>
            <person name="Bed'hom B."/>
            <person name="Abzhanov A."/>
            <person name="Burgess S.C."/>
            <person name="Cooksey A.M."/>
            <person name="Castoe T.A."/>
            <person name="Crawford N.G."/>
            <person name="Densmore L.D."/>
            <person name="Drew J.C."/>
            <person name="Edwards S.V."/>
            <person name="Faircloth B.C."/>
            <person name="Fujita M.K."/>
            <person name="Greenwold M.J."/>
            <person name="Hoffmann F.G."/>
            <person name="Howard J.M."/>
            <person name="Iguchi T."/>
            <person name="Janes D.E."/>
            <person name="Khan S.Y."/>
            <person name="Kohno S."/>
            <person name="de Koning A.J."/>
            <person name="Lance S.L."/>
            <person name="McCarthy F.M."/>
            <person name="McCormack J.E."/>
            <person name="Merchant M.E."/>
            <person name="Peterson D.G."/>
            <person name="Pollock D.D."/>
            <person name="Pourmand N."/>
            <person name="Raney B.J."/>
            <person name="Roessler K.A."/>
            <person name="Sanford J.R."/>
            <person name="Sawyer R.H."/>
            <person name="Schmidt C.J."/>
            <person name="Triplett E.W."/>
            <person name="Tuberville T.D."/>
            <person name="Venegas-Anaya M."/>
            <person name="Howard J.T."/>
            <person name="Jarvis E.D."/>
            <person name="Guillette L.J.Jr."/>
            <person name="Glenn T.C."/>
            <person name="Green R.E."/>
            <person name="Ray D.A."/>
        </authorList>
    </citation>
    <scope>NUCLEOTIDE SEQUENCE [LARGE SCALE GENOMIC DNA]</scope>
    <source>
        <strain evidence="6">KSC_2009_1</strain>
    </source>
</reference>
<sequence length="165" mass="18494">MAGKEIELLKNQEMELYLVNKEYLADEPFQDIPNLQEKLELLKGAFLEYDAMHTGEIDYLTLSNLLREFQVFRSLLELRARVQDITGNTGSTVPYKDFVMAMLGRRSTMCQRFLQYSGKEGDAVKKPSLIEPGSHASYLGPETECISSPLSTLPPPPPPPSPVDG</sequence>
<dbReference type="GO" id="GO:0097178">
    <property type="term" value="P:ruffle assembly"/>
    <property type="evidence" value="ECO:0007669"/>
    <property type="project" value="TreeGrafter"/>
</dbReference>
<dbReference type="EMBL" id="AKHW03002184">
    <property type="protein sequence ID" value="KYO39799.1"/>
    <property type="molecule type" value="Genomic_DNA"/>
</dbReference>
<evidence type="ECO:0000256" key="2">
    <source>
        <dbReference type="ARBA" id="ARBA00022737"/>
    </source>
</evidence>
<accession>A0A151NT77</accession>
<feature type="domain" description="Allograft inflammatory factor 1-like EF-hand" evidence="5">
    <location>
        <begin position="3"/>
        <end position="128"/>
    </location>
</feature>
<dbReference type="Gene3D" id="1.10.238.10">
    <property type="entry name" value="EF-hand"/>
    <property type="match status" value="1"/>
</dbReference>
<feature type="region of interest" description="Disordered" evidence="4">
    <location>
        <begin position="124"/>
        <end position="165"/>
    </location>
</feature>
<dbReference type="Proteomes" id="UP000050525">
    <property type="component" value="Unassembled WGS sequence"/>
</dbReference>
<evidence type="ECO:0000313" key="6">
    <source>
        <dbReference type="EMBL" id="KYO39799.1"/>
    </source>
</evidence>
<dbReference type="AlphaFoldDB" id="A0A151NT77"/>
<dbReference type="GO" id="GO:0005884">
    <property type="term" value="C:actin filament"/>
    <property type="evidence" value="ECO:0007669"/>
    <property type="project" value="TreeGrafter"/>
</dbReference>
<proteinExistence type="predicted"/>
<dbReference type="KEGG" id="amj:102576165"/>
<dbReference type="InterPro" id="IPR011992">
    <property type="entry name" value="EF-hand-dom_pair"/>
</dbReference>
<dbReference type="GO" id="GO:0032587">
    <property type="term" value="C:ruffle membrane"/>
    <property type="evidence" value="ECO:0007669"/>
    <property type="project" value="TreeGrafter"/>
</dbReference>
<dbReference type="InterPro" id="IPR042433">
    <property type="entry name" value="AIF1/AIF1L"/>
</dbReference>
<evidence type="ECO:0000256" key="1">
    <source>
        <dbReference type="ARBA" id="ARBA00022723"/>
    </source>
</evidence>
<name>A0A151NT77_ALLMI</name>
<keyword evidence="7" id="KW-1185">Reference proteome</keyword>
<evidence type="ECO:0000259" key="5">
    <source>
        <dbReference type="Pfam" id="PF21008"/>
    </source>
</evidence>
<comment type="caution">
    <text evidence="6">The sequence shown here is derived from an EMBL/GenBank/DDBJ whole genome shotgun (WGS) entry which is preliminary data.</text>
</comment>
<organism evidence="6 7">
    <name type="scientific">Alligator mississippiensis</name>
    <name type="common">American alligator</name>
    <dbReference type="NCBI Taxonomy" id="8496"/>
    <lineage>
        <taxon>Eukaryota</taxon>
        <taxon>Metazoa</taxon>
        <taxon>Chordata</taxon>
        <taxon>Craniata</taxon>
        <taxon>Vertebrata</taxon>
        <taxon>Euteleostomi</taxon>
        <taxon>Archelosauria</taxon>
        <taxon>Archosauria</taxon>
        <taxon>Crocodylia</taxon>
        <taxon>Alligatoridae</taxon>
        <taxon>Alligatorinae</taxon>
        <taxon>Alligator</taxon>
    </lineage>
</organism>
<keyword evidence="2" id="KW-0677">Repeat</keyword>
<evidence type="ECO:0000256" key="3">
    <source>
        <dbReference type="ARBA" id="ARBA00022837"/>
    </source>
</evidence>
<dbReference type="InterPro" id="IPR049025">
    <property type="entry name" value="AIF-1_EF_pair"/>
</dbReference>
<dbReference type="GO" id="GO:0051017">
    <property type="term" value="P:actin filament bundle assembly"/>
    <property type="evidence" value="ECO:0007669"/>
    <property type="project" value="TreeGrafter"/>
</dbReference>
<gene>
    <name evidence="6" type="ORF">Y1Q_0006683</name>
</gene>
<dbReference type="STRING" id="8496.A0A151NT77"/>
<dbReference type="SUPFAM" id="SSF47473">
    <property type="entry name" value="EF-hand"/>
    <property type="match status" value="1"/>
</dbReference>
<dbReference type="OrthoDB" id="26525at2759"/>
<keyword evidence="3" id="KW-0106">Calcium</keyword>
<keyword evidence="1" id="KW-0479">Metal-binding</keyword>
<feature type="compositionally biased region" description="Pro residues" evidence="4">
    <location>
        <begin position="152"/>
        <end position="165"/>
    </location>
</feature>
<dbReference type="Pfam" id="PF21008">
    <property type="entry name" value="AIF-1"/>
    <property type="match status" value="1"/>
</dbReference>
<protein>
    <submittedName>
        <fullName evidence="6">Allograft inflammatory factor 1-like</fullName>
    </submittedName>
</protein>
<dbReference type="eggNOG" id="KOG0027">
    <property type="taxonomic scope" value="Eukaryota"/>
</dbReference>